<name>A0A6G1KTD2_9PEZI</name>
<keyword evidence="2" id="KW-0732">Signal</keyword>
<dbReference type="Proteomes" id="UP000799436">
    <property type="component" value="Unassembled WGS sequence"/>
</dbReference>
<dbReference type="EMBL" id="ML995979">
    <property type="protein sequence ID" value="KAF2763660.1"/>
    <property type="molecule type" value="Genomic_DNA"/>
</dbReference>
<organism evidence="3 4">
    <name type="scientific">Teratosphaeria nubilosa</name>
    <dbReference type="NCBI Taxonomy" id="161662"/>
    <lineage>
        <taxon>Eukaryota</taxon>
        <taxon>Fungi</taxon>
        <taxon>Dikarya</taxon>
        <taxon>Ascomycota</taxon>
        <taxon>Pezizomycotina</taxon>
        <taxon>Dothideomycetes</taxon>
        <taxon>Dothideomycetidae</taxon>
        <taxon>Mycosphaerellales</taxon>
        <taxon>Teratosphaeriaceae</taxon>
        <taxon>Teratosphaeria</taxon>
    </lineage>
</organism>
<feature type="compositionally biased region" description="Polar residues" evidence="1">
    <location>
        <begin position="32"/>
        <end position="50"/>
    </location>
</feature>
<keyword evidence="4" id="KW-1185">Reference proteome</keyword>
<evidence type="ECO:0000313" key="4">
    <source>
        <dbReference type="Proteomes" id="UP000799436"/>
    </source>
</evidence>
<proteinExistence type="predicted"/>
<gene>
    <name evidence="3" type="ORF">EJ03DRAFT_332557</name>
</gene>
<feature type="chain" id="PRO_5026004418" evidence="2">
    <location>
        <begin position="20"/>
        <end position="111"/>
    </location>
</feature>
<feature type="compositionally biased region" description="Basic and acidic residues" evidence="1">
    <location>
        <begin position="21"/>
        <end position="31"/>
    </location>
</feature>
<dbReference type="AlphaFoldDB" id="A0A6G1KTD2"/>
<accession>A0A6G1KTD2</accession>
<sequence>MTPTAPLLLLLTLPTTTLATKREAEEPEHHNFTSPYHPSPPANTGTQTTCQWSQAGWPGWCVPTGEEEREGARWAYCDRKRWCKEPGSRCKIIEPTTPGKEDGLAYCDGDF</sequence>
<reference evidence="3" key="1">
    <citation type="journal article" date="2020" name="Stud. Mycol.">
        <title>101 Dothideomycetes genomes: a test case for predicting lifestyles and emergence of pathogens.</title>
        <authorList>
            <person name="Haridas S."/>
            <person name="Albert R."/>
            <person name="Binder M."/>
            <person name="Bloem J."/>
            <person name="Labutti K."/>
            <person name="Salamov A."/>
            <person name="Andreopoulos B."/>
            <person name="Baker S."/>
            <person name="Barry K."/>
            <person name="Bills G."/>
            <person name="Bluhm B."/>
            <person name="Cannon C."/>
            <person name="Castanera R."/>
            <person name="Culley D."/>
            <person name="Daum C."/>
            <person name="Ezra D."/>
            <person name="Gonzalez J."/>
            <person name="Henrissat B."/>
            <person name="Kuo A."/>
            <person name="Liang C."/>
            <person name="Lipzen A."/>
            <person name="Lutzoni F."/>
            <person name="Magnuson J."/>
            <person name="Mondo S."/>
            <person name="Nolan M."/>
            <person name="Ohm R."/>
            <person name="Pangilinan J."/>
            <person name="Park H.-J."/>
            <person name="Ramirez L."/>
            <person name="Alfaro M."/>
            <person name="Sun H."/>
            <person name="Tritt A."/>
            <person name="Yoshinaga Y."/>
            <person name="Zwiers L.-H."/>
            <person name="Turgeon B."/>
            <person name="Goodwin S."/>
            <person name="Spatafora J."/>
            <person name="Crous P."/>
            <person name="Grigoriev I."/>
        </authorList>
    </citation>
    <scope>NUCLEOTIDE SEQUENCE</scope>
    <source>
        <strain evidence="3">CBS 116005</strain>
    </source>
</reference>
<protein>
    <submittedName>
        <fullName evidence="3">Uncharacterized protein</fullName>
    </submittedName>
</protein>
<evidence type="ECO:0000256" key="2">
    <source>
        <dbReference type="SAM" id="SignalP"/>
    </source>
</evidence>
<feature type="signal peptide" evidence="2">
    <location>
        <begin position="1"/>
        <end position="19"/>
    </location>
</feature>
<evidence type="ECO:0000256" key="1">
    <source>
        <dbReference type="SAM" id="MobiDB-lite"/>
    </source>
</evidence>
<evidence type="ECO:0000313" key="3">
    <source>
        <dbReference type="EMBL" id="KAF2763660.1"/>
    </source>
</evidence>
<feature type="region of interest" description="Disordered" evidence="1">
    <location>
        <begin position="21"/>
        <end position="50"/>
    </location>
</feature>